<name>A0ABT8M852_9EURY</name>
<protein>
    <submittedName>
        <fullName evidence="1">DUF365 domain-containing protein</fullName>
    </submittedName>
</protein>
<sequence length="142" mass="16490">MSEIVGVTFPVPKEYMSRFFDDGKTVFIKPATVFKDLRAGMKLVFYQSHEDTGYVGEATIKRIVIADDPLAFFATYGDAVFLTRDEVTAYQSEQEKWQGLRVRKGEAKKRPWLALELEDIRRYERPEKPERFVPVGGKYLRN</sequence>
<reference evidence="1" key="1">
    <citation type="submission" date="2019-05" db="EMBL/GenBank/DDBJ databases">
        <title>Methanoculleus sp. FWC-SCC1, a methanogenic archaeon isolated from deep marine cold seep.</title>
        <authorList>
            <person name="Chen Y.-W."/>
            <person name="Chen S.-C."/>
            <person name="Teng N.-H."/>
            <person name="Lai M.-C."/>
        </authorList>
    </citation>
    <scope>NUCLEOTIDE SEQUENCE</scope>
    <source>
        <strain evidence="1">FWC-SCC1</strain>
    </source>
</reference>
<evidence type="ECO:0000313" key="1">
    <source>
        <dbReference type="EMBL" id="MDN7024113.1"/>
    </source>
</evidence>
<dbReference type="Pfam" id="PF04033">
    <property type="entry name" value="DUF365"/>
    <property type="match status" value="1"/>
</dbReference>
<keyword evidence="2" id="KW-1185">Reference proteome</keyword>
<evidence type="ECO:0000313" key="2">
    <source>
        <dbReference type="Proteomes" id="UP001168338"/>
    </source>
</evidence>
<accession>A0ABT8M852</accession>
<organism evidence="1 2">
    <name type="scientific">Methanoculleus frigidifontis</name>
    <dbReference type="NCBI Taxonomy" id="2584085"/>
    <lineage>
        <taxon>Archaea</taxon>
        <taxon>Methanobacteriati</taxon>
        <taxon>Methanobacteriota</taxon>
        <taxon>Stenosarchaea group</taxon>
        <taxon>Methanomicrobia</taxon>
        <taxon>Methanomicrobiales</taxon>
        <taxon>Methanomicrobiaceae</taxon>
        <taxon>Methanoculleus</taxon>
    </lineage>
</organism>
<dbReference type="EMBL" id="VCYH01000002">
    <property type="protein sequence ID" value="MDN7024113.1"/>
    <property type="molecule type" value="Genomic_DNA"/>
</dbReference>
<gene>
    <name evidence="1" type="ORF">FGU65_04275</name>
</gene>
<dbReference type="InterPro" id="IPR007176">
    <property type="entry name" value="DUF365"/>
</dbReference>
<dbReference type="RefSeq" id="WP_301663200.1">
    <property type="nucleotide sequence ID" value="NZ_VCYH01000002.1"/>
</dbReference>
<dbReference type="PIRSF" id="PIRSF006031">
    <property type="entry name" value="UCP006031"/>
    <property type="match status" value="1"/>
</dbReference>
<comment type="caution">
    <text evidence="1">The sequence shown here is derived from an EMBL/GenBank/DDBJ whole genome shotgun (WGS) entry which is preliminary data.</text>
</comment>
<dbReference type="Proteomes" id="UP001168338">
    <property type="component" value="Unassembled WGS sequence"/>
</dbReference>
<dbReference type="Gene3D" id="2.30.130.30">
    <property type="entry name" value="Hypothetical protein"/>
    <property type="match status" value="1"/>
</dbReference>
<proteinExistence type="predicted"/>